<dbReference type="PANTHER" id="PTHR33885">
    <property type="entry name" value="PHAGE SHOCK PROTEIN C"/>
    <property type="match status" value="1"/>
</dbReference>
<dbReference type="InterPro" id="IPR007168">
    <property type="entry name" value="Phageshock_PspC_N"/>
</dbReference>
<protein>
    <submittedName>
        <fullName evidence="8">PspC domain-containing protein</fullName>
    </submittedName>
</protein>
<evidence type="ECO:0000256" key="3">
    <source>
        <dbReference type="ARBA" id="ARBA00022692"/>
    </source>
</evidence>
<evidence type="ECO:0000256" key="4">
    <source>
        <dbReference type="ARBA" id="ARBA00022989"/>
    </source>
</evidence>
<keyword evidence="5 6" id="KW-0472">Membrane</keyword>
<evidence type="ECO:0000256" key="6">
    <source>
        <dbReference type="SAM" id="Phobius"/>
    </source>
</evidence>
<keyword evidence="4 6" id="KW-1133">Transmembrane helix</keyword>
<evidence type="ECO:0000256" key="5">
    <source>
        <dbReference type="ARBA" id="ARBA00023136"/>
    </source>
</evidence>
<evidence type="ECO:0000256" key="2">
    <source>
        <dbReference type="ARBA" id="ARBA00022475"/>
    </source>
</evidence>
<evidence type="ECO:0000256" key="1">
    <source>
        <dbReference type="ARBA" id="ARBA00004162"/>
    </source>
</evidence>
<dbReference type="InterPro" id="IPR052027">
    <property type="entry name" value="PspC"/>
</dbReference>
<accession>A0A9X2DPC1</accession>
<comment type="caution">
    <text evidence="8">The sequence shown here is derived from an EMBL/GenBank/DDBJ whole genome shotgun (WGS) entry which is preliminary data.</text>
</comment>
<keyword evidence="9" id="KW-1185">Reference proteome</keyword>
<dbReference type="Pfam" id="PF04024">
    <property type="entry name" value="PspC"/>
    <property type="match status" value="1"/>
</dbReference>
<keyword evidence="3 6" id="KW-0812">Transmembrane</keyword>
<name>A0A9X2DPC1_9BACI</name>
<dbReference type="AlphaFoldDB" id="A0A9X2DPC1"/>
<feature type="transmembrane region" description="Helical" evidence="6">
    <location>
        <begin position="34"/>
        <end position="59"/>
    </location>
</feature>
<dbReference type="EMBL" id="JAMBOL010000008">
    <property type="protein sequence ID" value="MCM3714626.1"/>
    <property type="molecule type" value="Genomic_DNA"/>
</dbReference>
<evidence type="ECO:0000259" key="7">
    <source>
        <dbReference type="Pfam" id="PF04024"/>
    </source>
</evidence>
<dbReference type="PANTHER" id="PTHR33885:SF3">
    <property type="entry name" value="PHAGE SHOCK PROTEIN C"/>
    <property type="match status" value="1"/>
</dbReference>
<sequence>MKKRLYRSQYDRKIAGVCGGLAEYFSIDATIIRLIAVFLLIVTVGFPMVIGYVIAAAIIPNDEDVNQA</sequence>
<organism evidence="8 9">
    <name type="scientific">Halalkalibacter oceani</name>
    <dbReference type="NCBI Taxonomy" id="1653776"/>
    <lineage>
        <taxon>Bacteria</taxon>
        <taxon>Bacillati</taxon>
        <taxon>Bacillota</taxon>
        <taxon>Bacilli</taxon>
        <taxon>Bacillales</taxon>
        <taxon>Bacillaceae</taxon>
        <taxon>Halalkalibacter</taxon>
    </lineage>
</organism>
<dbReference type="Proteomes" id="UP001139179">
    <property type="component" value="Unassembled WGS sequence"/>
</dbReference>
<evidence type="ECO:0000313" key="9">
    <source>
        <dbReference type="Proteomes" id="UP001139179"/>
    </source>
</evidence>
<evidence type="ECO:0000313" key="8">
    <source>
        <dbReference type="EMBL" id="MCM3714626.1"/>
    </source>
</evidence>
<dbReference type="RefSeq" id="WP_251223395.1">
    <property type="nucleotide sequence ID" value="NZ_JAMBOL010000008.1"/>
</dbReference>
<dbReference type="GO" id="GO:0005886">
    <property type="term" value="C:plasma membrane"/>
    <property type="evidence" value="ECO:0007669"/>
    <property type="project" value="UniProtKB-SubCell"/>
</dbReference>
<gene>
    <name evidence="8" type="ORF">M3202_11045</name>
</gene>
<proteinExistence type="predicted"/>
<keyword evidence="2" id="KW-1003">Cell membrane</keyword>
<reference evidence="8" key="1">
    <citation type="submission" date="2022-05" db="EMBL/GenBank/DDBJ databases">
        <title>Comparative Genomics of Spacecraft Associated Microbes.</title>
        <authorList>
            <person name="Tran M.T."/>
            <person name="Wright A."/>
            <person name="Seuylemezian A."/>
            <person name="Eisen J."/>
            <person name="Coil D."/>
        </authorList>
    </citation>
    <scope>NUCLEOTIDE SEQUENCE</scope>
    <source>
        <strain evidence="8">214.1.1</strain>
    </source>
</reference>
<comment type="subcellular location">
    <subcellularLocation>
        <location evidence="1">Cell membrane</location>
        <topology evidence="1">Single-pass membrane protein</topology>
    </subcellularLocation>
</comment>
<feature type="domain" description="Phage shock protein PspC N-terminal" evidence="7">
    <location>
        <begin position="3"/>
        <end position="61"/>
    </location>
</feature>